<accession>A0A6S7G680</accession>
<evidence type="ECO:0000313" key="3">
    <source>
        <dbReference type="EMBL" id="CAB3986133.1"/>
    </source>
</evidence>
<dbReference type="PANTHER" id="PTHR47510:SF3">
    <property type="entry name" value="ENDO_EXONUCLEASE_PHOSPHATASE DOMAIN-CONTAINING PROTEIN"/>
    <property type="match status" value="1"/>
</dbReference>
<protein>
    <submittedName>
        <fullName evidence="3">Uncharacterized protein</fullName>
    </submittedName>
</protein>
<comment type="caution">
    <text evidence="3">The sequence shown here is derived from an EMBL/GenBank/DDBJ whole genome shotgun (WGS) entry which is preliminary data.</text>
</comment>
<sequence>MDEGHALLSSDNIDFELADKTSTNVVDQVKYINGTSKYLVVNDKNTFKWIGPFEGLKNLMNELTGKETKWSSPGGYCKLLELNEVAVRWYSDSNSLTINGKSCDEFKTQLIHLNKQLQLESEDTNAACVSGNGEIPINFDEEAVSNESENQISTGQLNEYESLLNTKIARGIPEAEYTELASEALEIRSELDIRNLTRDENEIIKSRDESISTVFNKGFLVKENASLKDENALLKQQINNYKCITSDLRTKVRDLENEKDSLVTVIKILHDDQNQHTCHANKSIASWNVVNNHKRSQIGRGSSKNYSTIGPSGDIRDKDGETRIKNQYIVLSDDIDNSEASEDDSVILKSTQAPQNKEIQDTSKEGPKDPKHGCVAEIPNTTKTKEKLSLQQKGFEEDWRLYKSSRNVANTALRSAKRDYYANKFTNNKQNPKYAWRTINDILGRNRKQTTINEIKLPGKTVTSTDELVDIFNDHFSNIGPKLAESIPNDNDVSFRDFITQQKSKTKNSFSFRPVSVTLVYTLLVNLSTTKATGMDKISAKILQVAAPVIAPSLTEIFNMSIDSDQFPSDWKAARVIPLFKKRQRSMLDNYRPISILPVVSKLMERIMYDQMYEYLNQNNLFSKHQFGFRPYHSTTTTLLDCTNEWYTNMDRGLYNLVVFLDL</sequence>
<evidence type="ECO:0000256" key="1">
    <source>
        <dbReference type="SAM" id="Coils"/>
    </source>
</evidence>
<feature type="compositionally biased region" description="Polar residues" evidence="2">
    <location>
        <begin position="299"/>
        <end position="310"/>
    </location>
</feature>
<evidence type="ECO:0000256" key="2">
    <source>
        <dbReference type="SAM" id="MobiDB-lite"/>
    </source>
</evidence>
<dbReference type="Proteomes" id="UP001152795">
    <property type="component" value="Unassembled WGS sequence"/>
</dbReference>
<dbReference type="OrthoDB" id="5989324at2759"/>
<feature type="compositionally biased region" description="Basic and acidic residues" evidence="2">
    <location>
        <begin position="358"/>
        <end position="374"/>
    </location>
</feature>
<proteinExistence type="predicted"/>
<evidence type="ECO:0000313" key="4">
    <source>
        <dbReference type="Proteomes" id="UP001152795"/>
    </source>
</evidence>
<dbReference type="InterPro" id="IPR043502">
    <property type="entry name" value="DNA/RNA_pol_sf"/>
</dbReference>
<dbReference type="AlphaFoldDB" id="A0A6S7G680"/>
<reference evidence="3" key="1">
    <citation type="submission" date="2020-04" db="EMBL/GenBank/DDBJ databases">
        <authorList>
            <person name="Alioto T."/>
            <person name="Alioto T."/>
            <person name="Gomez Garrido J."/>
        </authorList>
    </citation>
    <scope>NUCLEOTIDE SEQUENCE</scope>
    <source>
        <strain evidence="3">A484AB</strain>
    </source>
</reference>
<dbReference type="PANTHER" id="PTHR47510">
    <property type="entry name" value="REVERSE TRANSCRIPTASE DOMAIN-CONTAINING PROTEIN"/>
    <property type="match status" value="1"/>
</dbReference>
<feature type="compositionally biased region" description="Polar residues" evidence="2">
    <location>
        <begin position="348"/>
        <end position="357"/>
    </location>
</feature>
<feature type="coiled-coil region" evidence="1">
    <location>
        <begin position="224"/>
        <end position="258"/>
    </location>
</feature>
<keyword evidence="1" id="KW-0175">Coiled coil</keyword>
<keyword evidence="4" id="KW-1185">Reference proteome</keyword>
<name>A0A6S7G680_PARCT</name>
<feature type="region of interest" description="Disordered" evidence="2">
    <location>
        <begin position="295"/>
        <end position="319"/>
    </location>
</feature>
<organism evidence="3 4">
    <name type="scientific">Paramuricea clavata</name>
    <name type="common">Red gorgonian</name>
    <name type="synonym">Violescent sea-whip</name>
    <dbReference type="NCBI Taxonomy" id="317549"/>
    <lineage>
        <taxon>Eukaryota</taxon>
        <taxon>Metazoa</taxon>
        <taxon>Cnidaria</taxon>
        <taxon>Anthozoa</taxon>
        <taxon>Octocorallia</taxon>
        <taxon>Malacalcyonacea</taxon>
        <taxon>Plexauridae</taxon>
        <taxon>Paramuricea</taxon>
    </lineage>
</organism>
<gene>
    <name evidence="3" type="ORF">PACLA_8A027613</name>
</gene>
<dbReference type="SUPFAM" id="SSF56672">
    <property type="entry name" value="DNA/RNA polymerases"/>
    <property type="match status" value="1"/>
</dbReference>
<feature type="region of interest" description="Disordered" evidence="2">
    <location>
        <begin position="341"/>
        <end position="376"/>
    </location>
</feature>
<dbReference type="EMBL" id="CACRXK020000968">
    <property type="protein sequence ID" value="CAB3986133.1"/>
    <property type="molecule type" value="Genomic_DNA"/>
</dbReference>